<sequence>MGNSKESEETGEKQLDKEKKDEASKEPHLIKFLSTTWWDVIVYFISLVYYLTKLYAIFFCIPYLSYQWYFLNAASCTLHRLAGLDYEDEDKDTASRNGPATVFENSIIGERKLRSRHWVADAVLNRIISRVMDTPLIGLFLEMAGLKRELNLFRKIQKAFEGTSFSVTIRESGVPIRLLAVLTDINRLVDGELAPYLNLDNTYKEEDDPDYEPTDSSDDSLNENEHVKAINGNGSNGLKRVEESAKIGMKDSKTSPARQLEETTSPADKE</sequence>
<protein>
    <submittedName>
        <fullName evidence="3">Uncharacterized protein</fullName>
    </submittedName>
</protein>
<feature type="region of interest" description="Disordered" evidence="1">
    <location>
        <begin position="200"/>
        <end position="270"/>
    </location>
</feature>
<organism evidence="3 4">
    <name type="scientific">Elysia chlorotica</name>
    <name type="common">Eastern emerald elysia</name>
    <name type="synonym">Sea slug</name>
    <dbReference type="NCBI Taxonomy" id="188477"/>
    <lineage>
        <taxon>Eukaryota</taxon>
        <taxon>Metazoa</taxon>
        <taxon>Spiralia</taxon>
        <taxon>Lophotrochozoa</taxon>
        <taxon>Mollusca</taxon>
        <taxon>Gastropoda</taxon>
        <taxon>Heterobranchia</taxon>
        <taxon>Euthyneura</taxon>
        <taxon>Panpulmonata</taxon>
        <taxon>Sacoglossa</taxon>
        <taxon>Placobranchoidea</taxon>
        <taxon>Plakobranchidae</taxon>
        <taxon>Elysia</taxon>
    </lineage>
</organism>
<feature type="compositionally biased region" description="Polar residues" evidence="1">
    <location>
        <begin position="254"/>
        <end position="270"/>
    </location>
</feature>
<evidence type="ECO:0000313" key="3">
    <source>
        <dbReference type="EMBL" id="RUS72088.1"/>
    </source>
</evidence>
<feature type="compositionally biased region" description="Acidic residues" evidence="1">
    <location>
        <begin position="205"/>
        <end position="222"/>
    </location>
</feature>
<dbReference type="EMBL" id="RQTK01001115">
    <property type="protein sequence ID" value="RUS72088.1"/>
    <property type="molecule type" value="Genomic_DNA"/>
</dbReference>
<feature type="transmembrane region" description="Helical" evidence="2">
    <location>
        <begin position="41"/>
        <end position="64"/>
    </location>
</feature>
<dbReference type="Proteomes" id="UP000271974">
    <property type="component" value="Unassembled WGS sequence"/>
</dbReference>
<dbReference type="AlphaFoldDB" id="A0A433SS82"/>
<dbReference type="OrthoDB" id="10665535at2759"/>
<evidence type="ECO:0000256" key="1">
    <source>
        <dbReference type="SAM" id="MobiDB-lite"/>
    </source>
</evidence>
<accession>A0A433SS82</accession>
<gene>
    <name evidence="3" type="ORF">EGW08_020149</name>
</gene>
<keyword evidence="2" id="KW-0472">Membrane</keyword>
<keyword evidence="2" id="KW-1133">Transmembrane helix</keyword>
<name>A0A433SS82_ELYCH</name>
<feature type="region of interest" description="Disordered" evidence="1">
    <location>
        <begin position="1"/>
        <end position="20"/>
    </location>
</feature>
<proteinExistence type="predicted"/>
<keyword evidence="2" id="KW-0812">Transmembrane</keyword>
<evidence type="ECO:0000256" key="2">
    <source>
        <dbReference type="SAM" id="Phobius"/>
    </source>
</evidence>
<comment type="caution">
    <text evidence="3">The sequence shown here is derived from an EMBL/GenBank/DDBJ whole genome shotgun (WGS) entry which is preliminary data.</text>
</comment>
<keyword evidence="4" id="KW-1185">Reference proteome</keyword>
<evidence type="ECO:0000313" key="4">
    <source>
        <dbReference type="Proteomes" id="UP000271974"/>
    </source>
</evidence>
<feature type="compositionally biased region" description="Basic and acidic residues" evidence="1">
    <location>
        <begin position="239"/>
        <end position="253"/>
    </location>
</feature>
<reference evidence="3 4" key="1">
    <citation type="submission" date="2019-01" db="EMBL/GenBank/DDBJ databases">
        <title>A draft genome assembly of the solar-powered sea slug Elysia chlorotica.</title>
        <authorList>
            <person name="Cai H."/>
            <person name="Li Q."/>
            <person name="Fang X."/>
            <person name="Li J."/>
            <person name="Curtis N.E."/>
            <person name="Altenburger A."/>
            <person name="Shibata T."/>
            <person name="Feng M."/>
            <person name="Maeda T."/>
            <person name="Schwartz J.A."/>
            <person name="Shigenobu S."/>
            <person name="Lundholm N."/>
            <person name="Nishiyama T."/>
            <person name="Yang H."/>
            <person name="Hasebe M."/>
            <person name="Li S."/>
            <person name="Pierce S.K."/>
            <person name="Wang J."/>
        </authorList>
    </citation>
    <scope>NUCLEOTIDE SEQUENCE [LARGE SCALE GENOMIC DNA]</scope>
    <source>
        <strain evidence="3">EC2010</strain>
        <tissue evidence="3">Whole organism of an adult</tissue>
    </source>
</reference>